<dbReference type="FunFam" id="1.20.1050.10:FF:000008">
    <property type="entry name" value="Glutathione S-transferase theta-1"/>
    <property type="match status" value="1"/>
</dbReference>
<evidence type="ECO:0000256" key="6">
    <source>
        <dbReference type="ARBA" id="ARBA00022679"/>
    </source>
</evidence>
<dbReference type="InterPro" id="IPR010987">
    <property type="entry name" value="Glutathione-S-Trfase_C-like"/>
</dbReference>
<dbReference type="SUPFAM" id="SSF52833">
    <property type="entry name" value="Thioredoxin-like"/>
    <property type="match status" value="1"/>
</dbReference>
<dbReference type="Gene3D" id="1.20.1050.10">
    <property type="match status" value="1"/>
</dbReference>
<comment type="similarity">
    <text evidence="2">Belongs to the GST superfamily. Theta family.</text>
</comment>
<dbReference type="InterPro" id="IPR051369">
    <property type="entry name" value="GST_Theta"/>
</dbReference>
<comment type="subcellular location">
    <subcellularLocation>
        <location evidence="1">Cytoplasm</location>
    </subcellularLocation>
</comment>
<evidence type="ECO:0000259" key="8">
    <source>
        <dbReference type="PROSITE" id="PS50404"/>
    </source>
</evidence>
<feature type="domain" description="GST N-terminal" evidence="8">
    <location>
        <begin position="1"/>
        <end position="54"/>
    </location>
</feature>
<dbReference type="GO" id="GO:0005737">
    <property type="term" value="C:cytoplasm"/>
    <property type="evidence" value="ECO:0007669"/>
    <property type="project" value="UniProtKB-SubCell"/>
</dbReference>
<dbReference type="SFLD" id="SFLDS00019">
    <property type="entry name" value="Glutathione_Transferase_(cytos"/>
    <property type="match status" value="1"/>
</dbReference>
<protein>
    <recommendedName>
        <fullName evidence="4">glutathione transferase</fullName>
        <ecNumber evidence="4">2.5.1.18</ecNumber>
    </recommendedName>
</protein>
<dbReference type="GO" id="GO:0006749">
    <property type="term" value="P:glutathione metabolic process"/>
    <property type="evidence" value="ECO:0007669"/>
    <property type="project" value="TreeGrafter"/>
</dbReference>
<dbReference type="PROSITE" id="PS50405">
    <property type="entry name" value="GST_CTER"/>
    <property type="match status" value="1"/>
</dbReference>
<dbReference type="Pfam" id="PF00043">
    <property type="entry name" value="GST_C"/>
    <property type="match status" value="1"/>
</dbReference>
<dbReference type="SFLD" id="SFLDG00358">
    <property type="entry name" value="Main_(cytGST)"/>
    <property type="match status" value="1"/>
</dbReference>
<evidence type="ECO:0000259" key="9">
    <source>
        <dbReference type="PROSITE" id="PS50405"/>
    </source>
</evidence>
<dbReference type="PROSITE" id="PS50404">
    <property type="entry name" value="GST_NTER"/>
    <property type="match status" value="1"/>
</dbReference>
<dbReference type="AlphaFoldDB" id="A0A2P4SJW2"/>
<evidence type="ECO:0000256" key="4">
    <source>
        <dbReference type="ARBA" id="ARBA00012452"/>
    </source>
</evidence>
<keyword evidence="11" id="KW-1185">Reference proteome</keyword>
<dbReference type="GO" id="GO:0004364">
    <property type="term" value="F:glutathione transferase activity"/>
    <property type="evidence" value="ECO:0007669"/>
    <property type="project" value="UniProtKB-EC"/>
</dbReference>
<evidence type="ECO:0000256" key="5">
    <source>
        <dbReference type="ARBA" id="ARBA00022490"/>
    </source>
</evidence>
<dbReference type="PANTHER" id="PTHR43917:SF9">
    <property type="entry name" value="GLUTATHIONE S-TRANSFERASE THETA-1"/>
    <property type="match status" value="1"/>
</dbReference>
<accession>A0A2P4SJW2</accession>
<dbReference type="EMBL" id="PPHD01041536">
    <property type="protein sequence ID" value="POI24394.1"/>
    <property type="molecule type" value="Genomic_DNA"/>
</dbReference>
<dbReference type="PANTHER" id="PTHR43917">
    <property type="match status" value="1"/>
</dbReference>
<dbReference type="InterPro" id="IPR004045">
    <property type="entry name" value="Glutathione_S-Trfase_N"/>
</dbReference>
<evidence type="ECO:0000256" key="7">
    <source>
        <dbReference type="ARBA" id="ARBA00047960"/>
    </source>
</evidence>
<dbReference type="InterPro" id="IPR036282">
    <property type="entry name" value="Glutathione-S-Trfase_C_sf"/>
</dbReference>
<dbReference type="OrthoDB" id="422574at2759"/>
<dbReference type="InterPro" id="IPR040077">
    <property type="entry name" value="GST_C_Theta"/>
</dbReference>
<dbReference type="Proteomes" id="UP000237246">
    <property type="component" value="Unassembled WGS sequence"/>
</dbReference>
<dbReference type="InterPro" id="IPR004046">
    <property type="entry name" value="GST_C"/>
</dbReference>
<feature type="domain" description="GST C-terminal" evidence="9">
    <location>
        <begin position="60"/>
        <end position="192"/>
    </location>
</feature>
<comment type="caution">
    <text evidence="10">The sequence shown here is derived from an EMBL/GenBank/DDBJ whole genome shotgun (WGS) entry which is preliminary data.</text>
</comment>
<comment type="catalytic activity">
    <reaction evidence="7">
        <text>RX + glutathione = an S-substituted glutathione + a halide anion + H(+)</text>
        <dbReference type="Rhea" id="RHEA:16437"/>
        <dbReference type="ChEBI" id="CHEBI:15378"/>
        <dbReference type="ChEBI" id="CHEBI:16042"/>
        <dbReference type="ChEBI" id="CHEBI:17792"/>
        <dbReference type="ChEBI" id="CHEBI:57925"/>
        <dbReference type="ChEBI" id="CHEBI:90779"/>
        <dbReference type="EC" id="2.5.1.18"/>
    </reaction>
</comment>
<dbReference type="CDD" id="cd03183">
    <property type="entry name" value="GST_C_Theta"/>
    <property type="match status" value="1"/>
</dbReference>
<name>A0A2P4SJW2_BAMTH</name>
<dbReference type="SUPFAM" id="SSF47616">
    <property type="entry name" value="GST C-terminal domain-like"/>
    <property type="match status" value="1"/>
</dbReference>
<keyword evidence="5" id="KW-0963">Cytoplasm</keyword>
<dbReference type="InterPro" id="IPR040079">
    <property type="entry name" value="Glutathione_S-Trfase"/>
</dbReference>
<dbReference type="Gene3D" id="3.40.30.10">
    <property type="entry name" value="Glutaredoxin"/>
    <property type="match status" value="1"/>
</dbReference>
<comment type="subunit">
    <text evidence="3">Homodimer.</text>
</comment>
<dbReference type="InterPro" id="IPR036249">
    <property type="entry name" value="Thioredoxin-like_sf"/>
</dbReference>
<proteinExistence type="inferred from homology"/>
<evidence type="ECO:0000313" key="10">
    <source>
        <dbReference type="EMBL" id="POI24394.1"/>
    </source>
</evidence>
<dbReference type="EC" id="2.5.1.18" evidence="4"/>
<dbReference type="Pfam" id="PF02798">
    <property type="entry name" value="GST_N"/>
    <property type="match status" value="1"/>
</dbReference>
<reference evidence="10 11" key="1">
    <citation type="submission" date="2018-01" db="EMBL/GenBank/DDBJ databases">
        <title>Comparison of the Chinese Bamboo Partridge and Red Junglefowl genome sequences highlights the importance of demography in genome evolution.</title>
        <authorList>
            <person name="Tiley G.P."/>
            <person name="Kimball R.T."/>
            <person name="Braun E.L."/>
            <person name="Burleigh J.G."/>
        </authorList>
    </citation>
    <scope>NUCLEOTIDE SEQUENCE [LARGE SCALE GENOMIC DNA]</scope>
    <source>
        <strain evidence="10">RTK389</strain>
        <tissue evidence="10">Blood</tissue>
    </source>
</reference>
<evidence type="ECO:0000256" key="3">
    <source>
        <dbReference type="ARBA" id="ARBA00011738"/>
    </source>
</evidence>
<sequence>MRKNLSFPSGEHRTEEFRKVNVLMKVPALRDGSFTLAESVAILMYLSRKFKTPDHWYPSDLQKQARVDEYLSWQQAHIRGKGSKLFLTKVLIPILTGQPLPPEKVEGATEELNVVLSQFEEKFLQDKPFIVGNDISLADLVALVELMQPVAAGYNLFEERPKLAEWRRRVEEAVGKQLFQEAHEEILNAKNVSADKIAPELREHFKQQLLKQVN</sequence>
<evidence type="ECO:0000256" key="2">
    <source>
        <dbReference type="ARBA" id="ARBA00009899"/>
    </source>
</evidence>
<evidence type="ECO:0000313" key="11">
    <source>
        <dbReference type="Proteomes" id="UP000237246"/>
    </source>
</evidence>
<organism evidence="10 11">
    <name type="scientific">Bambusicola thoracicus</name>
    <name type="common">Chinese bamboo-partridge</name>
    <name type="synonym">Perdix thoracica</name>
    <dbReference type="NCBI Taxonomy" id="9083"/>
    <lineage>
        <taxon>Eukaryota</taxon>
        <taxon>Metazoa</taxon>
        <taxon>Chordata</taxon>
        <taxon>Craniata</taxon>
        <taxon>Vertebrata</taxon>
        <taxon>Euteleostomi</taxon>
        <taxon>Archelosauria</taxon>
        <taxon>Archosauria</taxon>
        <taxon>Dinosauria</taxon>
        <taxon>Saurischia</taxon>
        <taxon>Theropoda</taxon>
        <taxon>Coelurosauria</taxon>
        <taxon>Aves</taxon>
        <taxon>Neognathae</taxon>
        <taxon>Galloanserae</taxon>
        <taxon>Galliformes</taxon>
        <taxon>Phasianidae</taxon>
        <taxon>Perdicinae</taxon>
        <taxon>Bambusicola</taxon>
    </lineage>
</organism>
<keyword evidence="6" id="KW-0808">Transferase</keyword>
<gene>
    <name evidence="10" type="ORF">CIB84_011854</name>
</gene>
<evidence type="ECO:0000256" key="1">
    <source>
        <dbReference type="ARBA" id="ARBA00004496"/>
    </source>
</evidence>